<evidence type="ECO:0000256" key="3">
    <source>
        <dbReference type="ARBA" id="ARBA00022833"/>
    </source>
</evidence>
<evidence type="ECO:0000259" key="6">
    <source>
        <dbReference type="PROSITE" id="PS50089"/>
    </source>
</evidence>
<dbReference type="OMA" id="ISINRCC"/>
<dbReference type="CDD" id="cd16454">
    <property type="entry name" value="RING-H2_PA-TM-RING"/>
    <property type="match status" value="1"/>
</dbReference>
<dbReference type="PANTHER" id="PTHR22765">
    <property type="entry name" value="RING FINGER AND PROTEASE ASSOCIATED DOMAIN-CONTAINING"/>
    <property type="match status" value="1"/>
</dbReference>
<dbReference type="AlphaFoldDB" id="U6MBM9"/>
<dbReference type="Gene3D" id="3.30.40.10">
    <property type="entry name" value="Zinc/RING finger domain, C3HC4 (zinc finger)"/>
    <property type="match status" value="1"/>
</dbReference>
<accession>U6MBM9</accession>
<evidence type="ECO:0000256" key="5">
    <source>
        <dbReference type="SAM" id="MobiDB-lite"/>
    </source>
</evidence>
<dbReference type="InterPro" id="IPR013083">
    <property type="entry name" value="Znf_RING/FYVE/PHD"/>
</dbReference>
<evidence type="ECO:0000313" key="7">
    <source>
        <dbReference type="EMBL" id="CDJ59889.1"/>
    </source>
</evidence>
<organism evidence="7 8">
    <name type="scientific">Eimeria maxima</name>
    <name type="common">Coccidian parasite</name>
    <dbReference type="NCBI Taxonomy" id="5804"/>
    <lineage>
        <taxon>Eukaryota</taxon>
        <taxon>Sar</taxon>
        <taxon>Alveolata</taxon>
        <taxon>Apicomplexa</taxon>
        <taxon>Conoidasida</taxon>
        <taxon>Coccidia</taxon>
        <taxon>Eucoccidiorida</taxon>
        <taxon>Eimeriorina</taxon>
        <taxon>Eimeriidae</taxon>
        <taxon>Eimeria</taxon>
    </lineage>
</organism>
<dbReference type="SUPFAM" id="SSF57850">
    <property type="entry name" value="RING/U-box"/>
    <property type="match status" value="1"/>
</dbReference>
<keyword evidence="2 4" id="KW-0863">Zinc-finger</keyword>
<gene>
    <name evidence="7" type="ORF">EMWEY_00025560</name>
</gene>
<reference evidence="7" key="2">
    <citation type="submission" date="2013-10" db="EMBL/GenBank/DDBJ databases">
        <authorList>
            <person name="Aslett M."/>
        </authorList>
    </citation>
    <scope>NUCLEOTIDE SEQUENCE [LARGE SCALE GENOMIC DNA]</scope>
    <source>
        <strain evidence="7">Weybridge</strain>
    </source>
</reference>
<dbReference type="SMART" id="SM00184">
    <property type="entry name" value="RING"/>
    <property type="match status" value="1"/>
</dbReference>
<dbReference type="GO" id="GO:0006511">
    <property type="term" value="P:ubiquitin-dependent protein catabolic process"/>
    <property type="evidence" value="ECO:0007669"/>
    <property type="project" value="TreeGrafter"/>
</dbReference>
<reference evidence="7" key="1">
    <citation type="submission" date="2013-10" db="EMBL/GenBank/DDBJ databases">
        <title>Genomic analysis of the causative agents of coccidiosis in chickens.</title>
        <authorList>
            <person name="Reid A.J."/>
            <person name="Blake D."/>
            <person name="Billington K."/>
            <person name="Browne H."/>
            <person name="Dunn M."/>
            <person name="Hung S."/>
            <person name="Kawahara F."/>
            <person name="Miranda-Saavedra D."/>
            <person name="Mourier T."/>
            <person name="Nagra H."/>
            <person name="Otto T.D."/>
            <person name="Rawlings N."/>
            <person name="Sanchez A."/>
            <person name="Sanders M."/>
            <person name="Subramaniam C."/>
            <person name="Tay Y."/>
            <person name="Dear P."/>
            <person name="Doerig C."/>
            <person name="Gruber A."/>
            <person name="Parkinson J."/>
            <person name="Shirley M."/>
            <person name="Wan K.L."/>
            <person name="Berriman M."/>
            <person name="Tomley F."/>
            <person name="Pain A."/>
        </authorList>
    </citation>
    <scope>NUCLEOTIDE SEQUENCE [LARGE SCALE GENOMIC DNA]</scope>
    <source>
        <strain evidence="7">Weybridge</strain>
    </source>
</reference>
<dbReference type="InterPro" id="IPR001841">
    <property type="entry name" value="Znf_RING"/>
</dbReference>
<dbReference type="GeneID" id="25336542"/>
<dbReference type="OrthoDB" id="21204at2759"/>
<dbReference type="GO" id="GO:0008270">
    <property type="term" value="F:zinc ion binding"/>
    <property type="evidence" value="ECO:0007669"/>
    <property type="project" value="UniProtKB-KW"/>
</dbReference>
<keyword evidence="8" id="KW-1185">Reference proteome</keyword>
<evidence type="ECO:0000256" key="1">
    <source>
        <dbReference type="ARBA" id="ARBA00022723"/>
    </source>
</evidence>
<dbReference type="Pfam" id="PF13639">
    <property type="entry name" value="zf-RING_2"/>
    <property type="match status" value="1"/>
</dbReference>
<evidence type="ECO:0000256" key="4">
    <source>
        <dbReference type="PROSITE-ProRule" id="PRU00175"/>
    </source>
</evidence>
<dbReference type="InterPro" id="IPR051826">
    <property type="entry name" value="E3_ubiquitin-ligase_domain"/>
</dbReference>
<keyword evidence="3" id="KW-0862">Zinc</keyword>
<dbReference type="PROSITE" id="PS50089">
    <property type="entry name" value="ZF_RING_2"/>
    <property type="match status" value="1"/>
</dbReference>
<dbReference type="RefSeq" id="XP_013336534.1">
    <property type="nucleotide sequence ID" value="XM_013481080.1"/>
</dbReference>
<evidence type="ECO:0000313" key="8">
    <source>
        <dbReference type="Proteomes" id="UP000030763"/>
    </source>
</evidence>
<sequence>MYSVEVLNQLEDKTFAYLLDSLKRQYNIENEVMLDSRESSSLLPSLSIEGVLGGVSSLLGGTLQQQTDQRSSSSSSAAIGLQQHQQQQQQQFPTISVNRCCPICMVDLNNDDIVLIMPCDPRHFFHRACVEHWLETSQACPICRANIVRLIMGTDEGQPPSEAGTSIEMQV</sequence>
<dbReference type="InterPro" id="IPR011016">
    <property type="entry name" value="Znf_RING-CH"/>
</dbReference>
<feature type="domain" description="RING-type" evidence="6">
    <location>
        <begin position="101"/>
        <end position="144"/>
    </location>
</feature>
<evidence type="ECO:0000256" key="2">
    <source>
        <dbReference type="ARBA" id="ARBA00022771"/>
    </source>
</evidence>
<name>U6MBM9_EIMMA</name>
<dbReference type="SMART" id="SM00744">
    <property type="entry name" value="RINGv"/>
    <property type="match status" value="1"/>
</dbReference>
<dbReference type="VEuPathDB" id="ToxoDB:EMWEY_00025560"/>
<proteinExistence type="predicted"/>
<feature type="region of interest" description="Disordered" evidence="5">
    <location>
        <begin position="63"/>
        <end position="82"/>
    </location>
</feature>
<dbReference type="EMBL" id="HG720944">
    <property type="protein sequence ID" value="CDJ59889.1"/>
    <property type="molecule type" value="Genomic_DNA"/>
</dbReference>
<keyword evidence="1" id="KW-0479">Metal-binding</keyword>
<dbReference type="Proteomes" id="UP000030763">
    <property type="component" value="Unassembled WGS sequence"/>
</dbReference>
<dbReference type="GO" id="GO:0061630">
    <property type="term" value="F:ubiquitin protein ligase activity"/>
    <property type="evidence" value="ECO:0007669"/>
    <property type="project" value="TreeGrafter"/>
</dbReference>
<protein>
    <submittedName>
        <fullName evidence="7">Zinc finger (C3HC4 RING finger) protein, putative</fullName>
    </submittedName>
</protein>